<organism evidence="2 3">
    <name type="scientific">Sphaerochaeta globosa (strain ATCC BAA-1886 / DSM 22777 / Buddy)</name>
    <name type="common">Spirochaeta sp. (strain Buddy)</name>
    <dbReference type="NCBI Taxonomy" id="158189"/>
    <lineage>
        <taxon>Bacteria</taxon>
        <taxon>Pseudomonadati</taxon>
        <taxon>Spirochaetota</taxon>
        <taxon>Spirochaetia</taxon>
        <taxon>Spirochaetales</taxon>
        <taxon>Sphaerochaetaceae</taxon>
        <taxon>Sphaerochaeta</taxon>
    </lineage>
</organism>
<proteinExistence type="predicted"/>
<dbReference type="RefSeq" id="WP_013606727.1">
    <property type="nucleotide sequence ID" value="NC_015152.1"/>
</dbReference>
<keyword evidence="3" id="KW-1185">Reference proteome</keyword>
<dbReference type="HOGENOM" id="CLU_813552_0_0_12"/>
<dbReference type="Pfam" id="PF02169">
    <property type="entry name" value="LPP20"/>
    <property type="match status" value="1"/>
</dbReference>
<dbReference type="STRING" id="158189.SpiBuddy_1051"/>
<reference evidence="3" key="1">
    <citation type="submission" date="2011-02" db="EMBL/GenBank/DDBJ databases">
        <title>Complete sequence of Spirochaeta sp. Buddy.</title>
        <authorList>
            <person name="Lucas S."/>
            <person name="Copeland A."/>
            <person name="Lapidus A."/>
            <person name="Cheng J.-F."/>
            <person name="Goodwin L."/>
            <person name="Pitluck S."/>
            <person name="Zeytun A."/>
            <person name="Detter J.C."/>
            <person name="Han C."/>
            <person name="Tapia R."/>
            <person name="Land M."/>
            <person name="Hauser L."/>
            <person name="Kyrpides N."/>
            <person name="Ivanova N."/>
            <person name="Mikhailova N."/>
            <person name="Pagani I."/>
            <person name="Ritalahti K.M."/>
            <person name="Loeffler F.E."/>
            <person name="Woyke T."/>
        </authorList>
    </citation>
    <scope>NUCLEOTIDE SEQUENCE [LARGE SCALE GENOMIC DNA]</scope>
    <source>
        <strain evidence="3">ATCC BAA-1886 / DSM 22777 / Buddy</strain>
    </source>
</reference>
<sequence>MTKLGRFSVLLLLPLLLVSCTMLGYSRSGEPAWMQSTYDGKFNEATYLCAVGSGSSRERAVESALSSLSQIFNAQVRSVTEVTSLSSRETDTAGNVSFAESTDLLDIGRVASNTEQIIGAEVVSTYTDAMGRVHVRVALHRKRTAQLYQNRIAELSTALAQARTKSALASDSIRSYVLLLQAKSLAREQQGLYDQLQVLLREPQRQVLLGYEMELATLAQQIQIKVDVVSDGASTPVLQAAFEKGLQDFGFRISEQPSGPVLLVHYEVQPLSMADSPYRYARYNLSVQLKHSSQTYLSYEKGEREAALSEVDAVAKALRSASNSGVEEFFSLMLTTAGDET</sequence>
<dbReference type="Gene3D" id="3.10.28.20">
    <property type="entry name" value="Acetamidase/Formamidase-like domains"/>
    <property type="match status" value="1"/>
</dbReference>
<name>F0RYN3_SPHGB</name>
<protein>
    <recommendedName>
        <fullName evidence="1">Lipoprotein LPP20-like domain-containing protein</fullName>
    </recommendedName>
</protein>
<dbReference type="OrthoDB" id="370198at2"/>
<dbReference type="Proteomes" id="UP000008466">
    <property type="component" value="Chromosome"/>
</dbReference>
<dbReference type="KEGG" id="sbu:SpiBuddy_1051"/>
<evidence type="ECO:0000313" key="2">
    <source>
        <dbReference type="EMBL" id="ADY12876.1"/>
    </source>
</evidence>
<dbReference type="InterPro" id="IPR024952">
    <property type="entry name" value="LPP20-like_dom"/>
</dbReference>
<dbReference type="EMBL" id="CP002541">
    <property type="protein sequence ID" value="ADY12876.1"/>
    <property type="molecule type" value="Genomic_DNA"/>
</dbReference>
<gene>
    <name evidence="2" type="ordered locus">SpiBuddy_1051</name>
</gene>
<evidence type="ECO:0000259" key="1">
    <source>
        <dbReference type="Pfam" id="PF02169"/>
    </source>
</evidence>
<evidence type="ECO:0000313" key="3">
    <source>
        <dbReference type="Proteomes" id="UP000008466"/>
    </source>
</evidence>
<dbReference type="PROSITE" id="PS51257">
    <property type="entry name" value="PROKAR_LIPOPROTEIN"/>
    <property type="match status" value="1"/>
</dbReference>
<dbReference type="AlphaFoldDB" id="F0RYN3"/>
<accession>F0RYN3</accession>
<feature type="domain" description="Lipoprotein LPP20-like" evidence="1">
    <location>
        <begin position="31"/>
        <end position="139"/>
    </location>
</feature>